<dbReference type="EMBL" id="PVTT01000001">
    <property type="protein sequence ID" value="PRY95523.1"/>
    <property type="molecule type" value="Genomic_DNA"/>
</dbReference>
<reference evidence="1 2" key="1">
    <citation type="submission" date="2018-03" db="EMBL/GenBank/DDBJ databases">
        <title>Genomic Encyclopedia of Archaeal and Bacterial Type Strains, Phase II (KMG-II): from individual species to whole genera.</title>
        <authorList>
            <person name="Goeker M."/>
        </authorList>
    </citation>
    <scope>NUCLEOTIDE SEQUENCE [LARGE SCALE GENOMIC DNA]</scope>
    <source>
        <strain evidence="1 2">DSM 29318</strain>
    </source>
</reference>
<dbReference type="Pfam" id="PF11964">
    <property type="entry name" value="SpoIIAA-like"/>
    <property type="match status" value="1"/>
</dbReference>
<dbReference type="Gene3D" id="3.40.50.10600">
    <property type="entry name" value="SpoIIaa-like domains"/>
    <property type="match status" value="1"/>
</dbReference>
<gene>
    <name evidence="1" type="ORF">BCF33_1144</name>
</gene>
<evidence type="ECO:0000313" key="2">
    <source>
        <dbReference type="Proteomes" id="UP000238801"/>
    </source>
</evidence>
<sequence length="129" mass="13738">MSLAHGFAEIAAQDRPDILAFRVTGALDKEGIHALAERANDWMDALPGKGSLLLIFEAAEADDLPSGTFDGEMLKARFKSLRKLENYVVANAPGSAGTMVEAFGKVLPLEAKSFDTSAEAWAFLGARPA</sequence>
<dbReference type="SUPFAM" id="SSF52091">
    <property type="entry name" value="SpoIIaa-like"/>
    <property type="match status" value="1"/>
</dbReference>
<dbReference type="Proteomes" id="UP000238801">
    <property type="component" value="Unassembled WGS sequence"/>
</dbReference>
<dbReference type="InterPro" id="IPR021866">
    <property type="entry name" value="SpoIIAA-like"/>
</dbReference>
<dbReference type="InterPro" id="IPR038396">
    <property type="entry name" value="SpoIIAA-like_sf"/>
</dbReference>
<dbReference type="RefSeq" id="WP_106159891.1">
    <property type="nucleotide sequence ID" value="NZ_PVTT01000001.1"/>
</dbReference>
<dbReference type="AlphaFoldDB" id="A0A2T0X9C7"/>
<accession>A0A2T0X9C7</accession>
<name>A0A2T0X9C7_9RHOB</name>
<organism evidence="1 2">
    <name type="scientific">Hasllibacter halocynthiae</name>
    <dbReference type="NCBI Taxonomy" id="595589"/>
    <lineage>
        <taxon>Bacteria</taxon>
        <taxon>Pseudomonadati</taxon>
        <taxon>Pseudomonadota</taxon>
        <taxon>Alphaproteobacteria</taxon>
        <taxon>Rhodobacterales</taxon>
        <taxon>Roseobacteraceae</taxon>
        <taxon>Hasllibacter</taxon>
    </lineage>
</organism>
<dbReference type="OrthoDB" id="5457369at2"/>
<protein>
    <submittedName>
        <fullName evidence="1">SpoIIAA-like protein</fullName>
    </submittedName>
</protein>
<comment type="caution">
    <text evidence="1">The sequence shown here is derived from an EMBL/GenBank/DDBJ whole genome shotgun (WGS) entry which is preliminary data.</text>
</comment>
<evidence type="ECO:0000313" key="1">
    <source>
        <dbReference type="EMBL" id="PRY95523.1"/>
    </source>
</evidence>
<keyword evidence="2" id="KW-1185">Reference proteome</keyword>
<proteinExistence type="predicted"/>
<dbReference type="InterPro" id="IPR036513">
    <property type="entry name" value="STAS_dom_sf"/>
</dbReference>